<comment type="caution">
    <text evidence="1">The sequence shown here is derived from an EMBL/GenBank/DDBJ whole genome shotgun (WGS) entry which is preliminary data.</text>
</comment>
<dbReference type="EMBL" id="SMMG02000001">
    <property type="protein sequence ID" value="KAA3486003.1"/>
    <property type="molecule type" value="Genomic_DNA"/>
</dbReference>
<evidence type="ECO:0000313" key="1">
    <source>
        <dbReference type="EMBL" id="KAA3486003.1"/>
    </source>
</evidence>
<keyword evidence="1" id="KW-0695">RNA-directed DNA polymerase</keyword>
<name>A0A5B6WX29_9ROSI</name>
<dbReference type="OrthoDB" id="1724165at2759"/>
<reference evidence="2" key="1">
    <citation type="journal article" date="2019" name="Plant Biotechnol. J.">
        <title>Genome sequencing of the Australian wild diploid species Gossypium australe highlights disease resistance and delayed gland morphogenesis.</title>
        <authorList>
            <person name="Cai Y."/>
            <person name="Cai X."/>
            <person name="Wang Q."/>
            <person name="Wang P."/>
            <person name="Zhang Y."/>
            <person name="Cai C."/>
            <person name="Xu Y."/>
            <person name="Wang K."/>
            <person name="Zhou Z."/>
            <person name="Wang C."/>
            <person name="Geng S."/>
            <person name="Li B."/>
            <person name="Dong Q."/>
            <person name="Hou Y."/>
            <person name="Wang H."/>
            <person name="Ai P."/>
            <person name="Liu Z."/>
            <person name="Yi F."/>
            <person name="Sun M."/>
            <person name="An G."/>
            <person name="Cheng J."/>
            <person name="Zhang Y."/>
            <person name="Shi Q."/>
            <person name="Xie Y."/>
            <person name="Shi X."/>
            <person name="Chang Y."/>
            <person name="Huang F."/>
            <person name="Chen Y."/>
            <person name="Hong S."/>
            <person name="Mi L."/>
            <person name="Sun Q."/>
            <person name="Zhang L."/>
            <person name="Zhou B."/>
            <person name="Peng R."/>
            <person name="Zhang X."/>
            <person name="Liu F."/>
        </authorList>
    </citation>
    <scope>NUCLEOTIDE SEQUENCE [LARGE SCALE GENOMIC DNA]</scope>
    <source>
        <strain evidence="2">cv. PA1801</strain>
    </source>
</reference>
<protein>
    <submittedName>
        <fullName evidence="1">RNA-directed DNA polymerase</fullName>
    </submittedName>
</protein>
<proteinExistence type="predicted"/>
<accession>A0A5B6WX29</accession>
<keyword evidence="1" id="KW-0548">Nucleotidyltransferase</keyword>
<dbReference type="Proteomes" id="UP000325315">
    <property type="component" value="Unassembled WGS sequence"/>
</dbReference>
<keyword evidence="1" id="KW-0808">Transferase</keyword>
<gene>
    <name evidence="1" type="ORF">EPI10_029966</name>
</gene>
<dbReference type="GO" id="GO:0003964">
    <property type="term" value="F:RNA-directed DNA polymerase activity"/>
    <property type="evidence" value="ECO:0007669"/>
    <property type="project" value="UniProtKB-KW"/>
</dbReference>
<keyword evidence="2" id="KW-1185">Reference proteome</keyword>
<evidence type="ECO:0000313" key="2">
    <source>
        <dbReference type="Proteomes" id="UP000325315"/>
    </source>
</evidence>
<organism evidence="1 2">
    <name type="scientific">Gossypium australe</name>
    <dbReference type="NCBI Taxonomy" id="47621"/>
    <lineage>
        <taxon>Eukaryota</taxon>
        <taxon>Viridiplantae</taxon>
        <taxon>Streptophyta</taxon>
        <taxon>Embryophyta</taxon>
        <taxon>Tracheophyta</taxon>
        <taxon>Spermatophyta</taxon>
        <taxon>Magnoliopsida</taxon>
        <taxon>eudicotyledons</taxon>
        <taxon>Gunneridae</taxon>
        <taxon>Pentapetalae</taxon>
        <taxon>rosids</taxon>
        <taxon>malvids</taxon>
        <taxon>Malvales</taxon>
        <taxon>Malvaceae</taxon>
        <taxon>Malvoideae</taxon>
        <taxon>Gossypium</taxon>
    </lineage>
</organism>
<sequence>MNLFLHPRECSEQLDCGGDPCNINDVSDATTDSESLFERDMVVQQEEKQILPHKESVEIKEVKIGACITAETKRNLIELLQEFKDVFAWSYQGMPGLSTDIMVHWLLIKEECKPI</sequence>
<dbReference type="AlphaFoldDB" id="A0A5B6WX29"/>